<organism evidence="1 2">
    <name type="scientific">Lactuca sativa</name>
    <name type="common">Garden lettuce</name>
    <dbReference type="NCBI Taxonomy" id="4236"/>
    <lineage>
        <taxon>Eukaryota</taxon>
        <taxon>Viridiplantae</taxon>
        <taxon>Streptophyta</taxon>
        <taxon>Embryophyta</taxon>
        <taxon>Tracheophyta</taxon>
        <taxon>Spermatophyta</taxon>
        <taxon>Magnoliopsida</taxon>
        <taxon>eudicotyledons</taxon>
        <taxon>Gunneridae</taxon>
        <taxon>Pentapetalae</taxon>
        <taxon>asterids</taxon>
        <taxon>campanulids</taxon>
        <taxon>Asterales</taxon>
        <taxon>Asteraceae</taxon>
        <taxon>Cichorioideae</taxon>
        <taxon>Cichorieae</taxon>
        <taxon>Lactucinae</taxon>
        <taxon>Lactuca</taxon>
    </lineage>
</organism>
<reference evidence="1 2" key="1">
    <citation type="journal article" date="2017" name="Nat. Commun.">
        <title>Genome assembly with in vitro proximity ligation data and whole-genome triplication in lettuce.</title>
        <authorList>
            <person name="Reyes-Chin-Wo S."/>
            <person name="Wang Z."/>
            <person name="Yang X."/>
            <person name="Kozik A."/>
            <person name="Arikit S."/>
            <person name="Song C."/>
            <person name="Xia L."/>
            <person name="Froenicke L."/>
            <person name="Lavelle D.O."/>
            <person name="Truco M.J."/>
            <person name="Xia R."/>
            <person name="Zhu S."/>
            <person name="Xu C."/>
            <person name="Xu H."/>
            <person name="Xu X."/>
            <person name="Cox K."/>
            <person name="Korf I."/>
            <person name="Meyers B.C."/>
            <person name="Michelmore R.W."/>
        </authorList>
    </citation>
    <scope>NUCLEOTIDE SEQUENCE [LARGE SCALE GENOMIC DNA]</scope>
    <source>
        <strain evidence="2">cv. Salinas</strain>
        <tissue evidence="1">Seedlings</tissue>
    </source>
</reference>
<gene>
    <name evidence="1" type="ORF">LSAT_V11C100003500</name>
</gene>
<sequence>MALLGKWWWRFKNDRKELWKLVITTIYGCDGGFNAASRAKRKVSCWGTIANLPAILLKYQVDFKSLFIETQSNQQPSWRWSFETSGEYTMSSLRFHIDTSILPKSPQLIYSSHVVSQMKCGVISKPSGIFSLIRRYQCLTCSSRKMSPIIMGLPKSNQPSCWFIFGSFGIT</sequence>
<name>A0A9R1WKT9_LACSA</name>
<evidence type="ECO:0000313" key="2">
    <source>
        <dbReference type="Proteomes" id="UP000235145"/>
    </source>
</evidence>
<evidence type="ECO:0008006" key="3">
    <source>
        <dbReference type="Google" id="ProtNLM"/>
    </source>
</evidence>
<evidence type="ECO:0000313" key="1">
    <source>
        <dbReference type="EMBL" id="KAJ0224592.1"/>
    </source>
</evidence>
<dbReference type="EMBL" id="NBSK02000001">
    <property type="protein sequence ID" value="KAJ0224592.1"/>
    <property type="molecule type" value="Genomic_DNA"/>
</dbReference>
<comment type="caution">
    <text evidence="1">The sequence shown here is derived from an EMBL/GenBank/DDBJ whole genome shotgun (WGS) entry which is preliminary data.</text>
</comment>
<accession>A0A9R1WKT9</accession>
<dbReference type="Proteomes" id="UP000235145">
    <property type="component" value="Unassembled WGS sequence"/>
</dbReference>
<proteinExistence type="predicted"/>
<dbReference type="AlphaFoldDB" id="A0A9R1WKT9"/>
<keyword evidence="2" id="KW-1185">Reference proteome</keyword>
<protein>
    <recommendedName>
        <fullName evidence="3">RNA-directed DNA polymerase, eukaryota, Reverse transcriptase zinc-binding domain protein</fullName>
    </recommendedName>
</protein>